<feature type="transmembrane region" description="Helical" evidence="1">
    <location>
        <begin position="95"/>
        <end position="115"/>
    </location>
</feature>
<feature type="transmembrane region" description="Helical" evidence="1">
    <location>
        <begin position="202"/>
        <end position="220"/>
    </location>
</feature>
<evidence type="ECO:0000313" key="2">
    <source>
        <dbReference type="EMBL" id="MFB9151399.1"/>
    </source>
</evidence>
<keyword evidence="1" id="KW-0472">Membrane</keyword>
<feature type="transmembrane region" description="Helical" evidence="1">
    <location>
        <begin position="65"/>
        <end position="83"/>
    </location>
</feature>
<dbReference type="Proteomes" id="UP001589670">
    <property type="component" value="Unassembled WGS sequence"/>
</dbReference>
<evidence type="ECO:0000256" key="1">
    <source>
        <dbReference type="SAM" id="Phobius"/>
    </source>
</evidence>
<name>A0ABV5I3Y7_9RHOB</name>
<gene>
    <name evidence="2" type="ORF">ACFFU4_16725</name>
</gene>
<dbReference type="EMBL" id="JBHMEC010000028">
    <property type="protein sequence ID" value="MFB9151399.1"/>
    <property type="molecule type" value="Genomic_DNA"/>
</dbReference>
<feature type="transmembrane region" description="Helical" evidence="1">
    <location>
        <begin position="240"/>
        <end position="258"/>
    </location>
</feature>
<reference evidence="2 3" key="1">
    <citation type="submission" date="2024-09" db="EMBL/GenBank/DDBJ databases">
        <authorList>
            <person name="Sun Q."/>
            <person name="Mori K."/>
        </authorList>
    </citation>
    <scope>NUCLEOTIDE SEQUENCE [LARGE SCALE GENOMIC DNA]</scope>
    <source>
        <strain evidence="2 3">CECT 9424</strain>
    </source>
</reference>
<proteinExistence type="predicted"/>
<protein>
    <submittedName>
        <fullName evidence="2">Uncharacterized protein</fullName>
    </submittedName>
</protein>
<dbReference type="RefSeq" id="WP_377070992.1">
    <property type="nucleotide sequence ID" value="NZ_JBHMEC010000028.1"/>
</dbReference>
<keyword evidence="3" id="KW-1185">Reference proteome</keyword>
<comment type="caution">
    <text evidence="2">The sequence shown here is derived from an EMBL/GenBank/DDBJ whole genome shotgun (WGS) entry which is preliminary data.</text>
</comment>
<feature type="transmembrane region" description="Helical" evidence="1">
    <location>
        <begin position="23"/>
        <end position="45"/>
    </location>
</feature>
<keyword evidence="1" id="KW-1133">Transmembrane helix</keyword>
<evidence type="ECO:0000313" key="3">
    <source>
        <dbReference type="Proteomes" id="UP001589670"/>
    </source>
</evidence>
<feature type="transmembrane region" description="Helical" evidence="1">
    <location>
        <begin position="161"/>
        <end position="182"/>
    </location>
</feature>
<sequence length="278" mass="30078">MTDQTEQDPAPRNLPFTVDLRRVHLAVGWIAFGLPLSLVAVAWLPTVCFQDSISHFYFSPVGGDILVGALSFIGLLLLCLYSFDAAGCEGARRWTRLDILLIRLAGIASLLVAFVPTTGTGCARTGAEGARVLLTGAEEPSFDFWAVLLGRTEATGLPLDAVHYGAAGGMFLILAYVVLRVFTRVNSTAAEMAGNRKALRNACYRVLGRMILSVVAVLAVKMAVGRVAPDFLGFWNRFNLTFVFEAAGLFAFGLAWMIKGRFLPIFEDAAARRQARAA</sequence>
<organism evidence="2 3">
    <name type="scientific">Roseovarius ramblicola</name>
    <dbReference type="NCBI Taxonomy" id="2022336"/>
    <lineage>
        <taxon>Bacteria</taxon>
        <taxon>Pseudomonadati</taxon>
        <taxon>Pseudomonadota</taxon>
        <taxon>Alphaproteobacteria</taxon>
        <taxon>Rhodobacterales</taxon>
        <taxon>Roseobacteraceae</taxon>
        <taxon>Roseovarius</taxon>
    </lineage>
</organism>
<keyword evidence="1" id="KW-0812">Transmembrane</keyword>
<accession>A0ABV5I3Y7</accession>